<comment type="similarity">
    <text evidence="1">Belongs to the HSP15 family.</text>
</comment>
<dbReference type="Pfam" id="PF01479">
    <property type="entry name" value="S4"/>
    <property type="match status" value="1"/>
</dbReference>
<protein>
    <submittedName>
        <fullName evidence="7">RNA-binding protein</fullName>
    </submittedName>
</protein>
<dbReference type="Proteomes" id="UP000765802">
    <property type="component" value="Unassembled WGS sequence"/>
</dbReference>
<dbReference type="InterPro" id="IPR025708">
    <property type="entry name" value="HSP15"/>
</dbReference>
<dbReference type="CDD" id="cd00165">
    <property type="entry name" value="S4"/>
    <property type="match status" value="1"/>
</dbReference>
<dbReference type="PROSITE" id="PS50889">
    <property type="entry name" value="S4"/>
    <property type="match status" value="1"/>
</dbReference>
<evidence type="ECO:0000256" key="1">
    <source>
        <dbReference type="ARBA" id="ARBA00008396"/>
    </source>
</evidence>
<dbReference type="Gene3D" id="3.10.290.10">
    <property type="entry name" value="RNA-binding S4 domain"/>
    <property type="match status" value="1"/>
</dbReference>
<dbReference type="InterPro" id="IPR002942">
    <property type="entry name" value="S4_RNA-bd"/>
</dbReference>
<evidence type="ECO:0000256" key="4">
    <source>
        <dbReference type="PROSITE-ProRule" id="PRU00182"/>
    </source>
</evidence>
<keyword evidence="3" id="KW-0238">DNA-binding</keyword>
<feature type="compositionally biased region" description="Basic residues" evidence="5">
    <location>
        <begin position="105"/>
        <end position="116"/>
    </location>
</feature>
<evidence type="ECO:0000256" key="2">
    <source>
        <dbReference type="ARBA" id="ARBA00022884"/>
    </source>
</evidence>
<evidence type="ECO:0000313" key="8">
    <source>
        <dbReference type="Proteomes" id="UP000765802"/>
    </source>
</evidence>
<keyword evidence="2 4" id="KW-0694">RNA-binding</keyword>
<proteinExistence type="inferred from homology"/>
<organism evidence="7 8">
    <name type="scientific">Flavihumibacter stibioxidans</name>
    <dbReference type="NCBI Taxonomy" id="1834163"/>
    <lineage>
        <taxon>Bacteria</taxon>
        <taxon>Pseudomonadati</taxon>
        <taxon>Bacteroidota</taxon>
        <taxon>Chitinophagia</taxon>
        <taxon>Chitinophagales</taxon>
        <taxon>Chitinophagaceae</taxon>
        <taxon>Flavihumibacter</taxon>
    </lineage>
</organism>
<evidence type="ECO:0000259" key="6">
    <source>
        <dbReference type="SMART" id="SM00363"/>
    </source>
</evidence>
<feature type="region of interest" description="Disordered" evidence="5">
    <location>
        <begin position="105"/>
        <end position="128"/>
    </location>
</feature>
<dbReference type="SUPFAM" id="SSF55174">
    <property type="entry name" value="Alpha-L RNA-binding motif"/>
    <property type="match status" value="1"/>
</dbReference>
<gene>
    <name evidence="7" type="ORF">BC349_05900</name>
</gene>
<dbReference type="EMBL" id="MBUA01000001">
    <property type="protein sequence ID" value="MBC6490489.1"/>
    <property type="molecule type" value="Genomic_DNA"/>
</dbReference>
<evidence type="ECO:0000313" key="7">
    <source>
        <dbReference type="EMBL" id="MBC6490489.1"/>
    </source>
</evidence>
<keyword evidence="8" id="KW-1185">Reference proteome</keyword>
<sequence length="128" mass="14805">MSTEKLRIDKYLWSIRLFKTRSLAAEAIDKGRVKLNGTAVKASRNVVVGDEYEVKTEARKWLIKVTGLLATRVQYSEAIKYYEDHTPQEELDRIQFQAASFHTGKRLSKVGRPTKKDRRDLDDFTDTP</sequence>
<dbReference type="PIRSF" id="PIRSF016821">
    <property type="entry name" value="HSP15"/>
    <property type="match status" value="1"/>
</dbReference>
<dbReference type="RefSeq" id="WP_187255786.1">
    <property type="nucleotide sequence ID" value="NZ_JBHULF010000006.1"/>
</dbReference>
<evidence type="ECO:0000256" key="3">
    <source>
        <dbReference type="ARBA" id="ARBA00023125"/>
    </source>
</evidence>
<comment type="caution">
    <text evidence="7">The sequence shown here is derived from an EMBL/GenBank/DDBJ whole genome shotgun (WGS) entry which is preliminary data.</text>
</comment>
<evidence type="ECO:0000256" key="5">
    <source>
        <dbReference type="SAM" id="MobiDB-lite"/>
    </source>
</evidence>
<reference evidence="7 8" key="1">
    <citation type="submission" date="2016-07" db="EMBL/GenBank/DDBJ databases">
        <title>Genome analysis of Flavihumibacter stibioxidans YS-17.</title>
        <authorList>
            <person name="Shi K."/>
            <person name="Han Y."/>
            <person name="Wang G."/>
        </authorList>
    </citation>
    <scope>NUCLEOTIDE SEQUENCE [LARGE SCALE GENOMIC DNA]</scope>
    <source>
        <strain evidence="7 8">YS-17</strain>
    </source>
</reference>
<accession>A0ABR7M642</accession>
<feature type="domain" description="RNA-binding S4" evidence="6">
    <location>
        <begin position="6"/>
        <end position="67"/>
    </location>
</feature>
<dbReference type="InterPro" id="IPR036986">
    <property type="entry name" value="S4_RNA-bd_sf"/>
</dbReference>
<name>A0ABR7M642_9BACT</name>
<dbReference type="SMART" id="SM00363">
    <property type="entry name" value="S4"/>
    <property type="match status" value="1"/>
</dbReference>